<evidence type="ECO:0000313" key="1">
    <source>
        <dbReference type="EMBL" id="EJX05011.1"/>
    </source>
</evidence>
<reference evidence="1" key="1">
    <citation type="journal article" date="2012" name="PLoS ONE">
        <title>Gene sets for utilization of primary and secondary nutrition supplies in the distal gut of endangered iberian lynx.</title>
        <authorList>
            <person name="Alcaide M."/>
            <person name="Messina E."/>
            <person name="Richter M."/>
            <person name="Bargiela R."/>
            <person name="Peplies J."/>
            <person name="Huws S.A."/>
            <person name="Newbold C.J."/>
            <person name="Golyshin P.N."/>
            <person name="Simon M.A."/>
            <person name="Lopez G."/>
            <person name="Yakimov M.M."/>
            <person name="Ferrer M."/>
        </authorList>
    </citation>
    <scope>NUCLEOTIDE SEQUENCE</scope>
</reference>
<dbReference type="AlphaFoldDB" id="J9CXK6"/>
<proteinExistence type="predicted"/>
<sequence>MSITCTRGRIYYFFFTDEISQFQIKTCIKQVFIMIDFFLVLFPRFTVRRIGKHITKLLVIEMIFCNCITPVHTFRIHPFNDKVALTNSVSFWVDFCAIHLNSIGCYAHVEQVITAFCKHTA</sequence>
<organism evidence="1">
    <name type="scientific">gut metagenome</name>
    <dbReference type="NCBI Taxonomy" id="749906"/>
    <lineage>
        <taxon>unclassified sequences</taxon>
        <taxon>metagenomes</taxon>
        <taxon>organismal metagenomes</taxon>
    </lineage>
</organism>
<dbReference type="EMBL" id="AMCI01001610">
    <property type="protein sequence ID" value="EJX05011.1"/>
    <property type="molecule type" value="Genomic_DNA"/>
</dbReference>
<gene>
    <name evidence="1" type="ORF">EVA_06881</name>
</gene>
<name>J9CXK6_9ZZZZ</name>
<protein>
    <submittedName>
        <fullName evidence="1">Uncharacterized protein</fullName>
    </submittedName>
</protein>
<comment type="caution">
    <text evidence="1">The sequence shown here is derived from an EMBL/GenBank/DDBJ whole genome shotgun (WGS) entry which is preliminary data.</text>
</comment>
<accession>J9CXK6</accession>